<dbReference type="Pfam" id="PF01061">
    <property type="entry name" value="ABC2_membrane"/>
    <property type="match status" value="1"/>
</dbReference>
<dbReference type="InterPro" id="IPR052902">
    <property type="entry name" value="ABC-2_transporter"/>
</dbReference>
<feature type="transmembrane region" description="Helical" evidence="5">
    <location>
        <begin position="110"/>
        <end position="133"/>
    </location>
</feature>
<feature type="domain" description="ABC-2 type transporter transmembrane" evidence="6">
    <location>
        <begin position="14"/>
        <end position="220"/>
    </location>
</feature>
<organism evidence="7 8">
    <name type="scientific">Rhodococcus rhodochrous</name>
    <dbReference type="NCBI Taxonomy" id="1829"/>
    <lineage>
        <taxon>Bacteria</taxon>
        <taxon>Bacillati</taxon>
        <taxon>Actinomycetota</taxon>
        <taxon>Actinomycetes</taxon>
        <taxon>Mycobacteriales</taxon>
        <taxon>Nocardiaceae</taxon>
        <taxon>Rhodococcus</taxon>
    </lineage>
</organism>
<dbReference type="InterPro" id="IPR013525">
    <property type="entry name" value="ABC2_TM"/>
</dbReference>
<dbReference type="RefSeq" id="WP_230791367.1">
    <property type="nucleotide sequence ID" value="NZ_JAJNCO010000008.1"/>
</dbReference>
<dbReference type="Proteomes" id="UP001198630">
    <property type="component" value="Unassembled WGS sequence"/>
</dbReference>
<comment type="subcellular location">
    <subcellularLocation>
        <location evidence="1">Membrane</location>
        <topology evidence="1">Multi-pass membrane protein</topology>
    </subcellularLocation>
</comment>
<dbReference type="PANTHER" id="PTHR43027">
    <property type="entry name" value="DOXORUBICIN RESISTANCE ABC TRANSPORTER PERMEASE PROTEIN DRRC-RELATED"/>
    <property type="match status" value="1"/>
</dbReference>
<dbReference type="GO" id="GO:0140359">
    <property type="term" value="F:ABC-type transporter activity"/>
    <property type="evidence" value="ECO:0007669"/>
    <property type="project" value="InterPro"/>
</dbReference>
<feature type="transmembrane region" description="Helical" evidence="5">
    <location>
        <begin position="174"/>
        <end position="194"/>
    </location>
</feature>
<sequence>MTASRTHRPGATAWLMLVRCEAKMVMRDTAGLIVPVGLPLLILAMSASTASTETVVNERTVLEVFVLPLVIAIVVATIGLVNMPSFLAYYRLSGILRRLSVTPASPAMMLVGQVVVGAVQTLLGVGAALLAAFSFFGARPPVDPFAAVGVFALVMGAMYAVGMIVAAIAPTPNAAVAIGLVAFFALGACGGLFGSPDALPDPVAQVGGWLPFGASVEALSAAWAGTAIAPANLIGLAAAIGVGAAVAATVFRWDRS</sequence>
<gene>
    <name evidence="7" type="ORF">LQ384_16730</name>
</gene>
<keyword evidence="4 5" id="KW-0472">Membrane</keyword>
<comment type="caution">
    <text evidence="7">The sequence shown here is derived from an EMBL/GenBank/DDBJ whole genome shotgun (WGS) entry which is preliminary data.</text>
</comment>
<evidence type="ECO:0000313" key="7">
    <source>
        <dbReference type="EMBL" id="MCD2112756.1"/>
    </source>
</evidence>
<keyword evidence="2 5" id="KW-0812">Transmembrane</keyword>
<dbReference type="PANTHER" id="PTHR43027:SF2">
    <property type="entry name" value="TRANSPORT PERMEASE PROTEIN"/>
    <property type="match status" value="1"/>
</dbReference>
<feature type="transmembrane region" description="Helical" evidence="5">
    <location>
        <begin position="64"/>
        <end position="90"/>
    </location>
</feature>
<dbReference type="GO" id="GO:0016020">
    <property type="term" value="C:membrane"/>
    <property type="evidence" value="ECO:0007669"/>
    <property type="project" value="UniProtKB-SubCell"/>
</dbReference>
<feature type="transmembrane region" description="Helical" evidence="5">
    <location>
        <begin position="231"/>
        <end position="251"/>
    </location>
</feature>
<evidence type="ECO:0000256" key="4">
    <source>
        <dbReference type="ARBA" id="ARBA00023136"/>
    </source>
</evidence>
<proteinExistence type="predicted"/>
<evidence type="ECO:0000256" key="2">
    <source>
        <dbReference type="ARBA" id="ARBA00022692"/>
    </source>
</evidence>
<reference evidence="7" key="1">
    <citation type="submission" date="2021-11" db="EMBL/GenBank/DDBJ databases">
        <title>Development of a sustainable strategy for remediation of hydrocarbon-contaminated territories based on the waste exchange concept.</title>
        <authorList>
            <person name="Elkin A."/>
        </authorList>
    </citation>
    <scope>NUCLEOTIDE SEQUENCE</scope>
    <source>
        <strain evidence="7">IEGM 757</strain>
    </source>
</reference>
<dbReference type="EMBL" id="JAJNCO010000008">
    <property type="protein sequence ID" value="MCD2112756.1"/>
    <property type="molecule type" value="Genomic_DNA"/>
</dbReference>
<accession>A0AAW4XHV9</accession>
<evidence type="ECO:0000313" key="8">
    <source>
        <dbReference type="Proteomes" id="UP001198630"/>
    </source>
</evidence>
<evidence type="ECO:0000256" key="3">
    <source>
        <dbReference type="ARBA" id="ARBA00022989"/>
    </source>
</evidence>
<evidence type="ECO:0000256" key="1">
    <source>
        <dbReference type="ARBA" id="ARBA00004141"/>
    </source>
</evidence>
<evidence type="ECO:0000256" key="5">
    <source>
        <dbReference type="SAM" id="Phobius"/>
    </source>
</evidence>
<name>A0AAW4XHV9_RHORH</name>
<feature type="transmembrane region" description="Helical" evidence="5">
    <location>
        <begin position="145"/>
        <end position="168"/>
    </location>
</feature>
<dbReference type="AlphaFoldDB" id="A0AAW4XHV9"/>
<feature type="transmembrane region" description="Helical" evidence="5">
    <location>
        <begin position="32"/>
        <end position="52"/>
    </location>
</feature>
<protein>
    <submittedName>
        <fullName evidence="7">ABC transporter permease</fullName>
    </submittedName>
</protein>
<evidence type="ECO:0000259" key="6">
    <source>
        <dbReference type="Pfam" id="PF01061"/>
    </source>
</evidence>
<keyword evidence="3 5" id="KW-1133">Transmembrane helix</keyword>